<dbReference type="EMBL" id="BA000038">
    <property type="protein sequence ID" value="BAC97580.1"/>
    <property type="molecule type" value="Genomic_DNA"/>
</dbReference>
<accession>Q7MC33</accession>
<protein>
    <submittedName>
        <fullName evidence="1">Uncharacterized protein</fullName>
    </submittedName>
</protein>
<reference evidence="1 2" key="1">
    <citation type="journal article" date="2003" name="Genome Res.">
        <title>Comparative genome analysis of Vibrio vulnificus, a marine pathogen.</title>
        <authorList>
            <person name="Chen C.Y."/>
            <person name="Wu K.M."/>
            <person name="Chang Y.C."/>
            <person name="Chang C.H."/>
            <person name="Tsai H.C."/>
            <person name="Liao T.L."/>
            <person name="Liu Y.M."/>
            <person name="Chen H.J."/>
            <person name="Shen A.B."/>
            <person name="Li J.C."/>
            <person name="Su T.L."/>
            <person name="Shao C.P."/>
            <person name="Lee C.T."/>
            <person name="Hor L.I."/>
            <person name="Tsai S.F."/>
        </authorList>
    </citation>
    <scope>NUCLEOTIDE SEQUENCE [LARGE SCALE GENOMIC DNA]</scope>
    <source>
        <strain evidence="1 2">YJ016</strain>
    </source>
</reference>
<dbReference type="KEGG" id="vvy:VVA1554"/>
<evidence type="ECO:0000313" key="1">
    <source>
        <dbReference type="EMBL" id="BAC97580.1"/>
    </source>
</evidence>
<dbReference type="AlphaFoldDB" id="Q7MC33"/>
<name>Q7MC33_VIBVY</name>
<evidence type="ECO:0000313" key="2">
    <source>
        <dbReference type="Proteomes" id="UP000002675"/>
    </source>
</evidence>
<dbReference type="Proteomes" id="UP000002675">
    <property type="component" value="Chromosome II"/>
</dbReference>
<dbReference type="HOGENOM" id="CLU_3241414_0_0_6"/>
<proteinExistence type="predicted"/>
<sequence length="43" mass="4819">MAMAGVNLDSLAEAYVVLEPQIEKPKLRSLSTWAFALELRRSL</sequence>
<gene>
    <name evidence="1" type="ordered locus">VVA1554</name>
</gene>
<organism evidence="1 2">
    <name type="scientific">Vibrio vulnificus (strain YJ016)</name>
    <dbReference type="NCBI Taxonomy" id="196600"/>
    <lineage>
        <taxon>Bacteria</taxon>
        <taxon>Pseudomonadati</taxon>
        <taxon>Pseudomonadota</taxon>
        <taxon>Gammaproteobacteria</taxon>
        <taxon>Vibrionales</taxon>
        <taxon>Vibrionaceae</taxon>
        <taxon>Vibrio</taxon>
    </lineage>
</organism>